<proteinExistence type="inferred from homology"/>
<dbReference type="Proteomes" id="UP001162834">
    <property type="component" value="Chromosome"/>
</dbReference>
<dbReference type="PANTHER" id="PTHR11061">
    <property type="entry name" value="RNA M5U METHYLTRANSFERASE"/>
    <property type="match status" value="1"/>
</dbReference>
<feature type="domain" description="TRAM" evidence="6">
    <location>
        <begin position="8"/>
        <end position="66"/>
    </location>
</feature>
<sequence>MEASTRTRPDLGAELELTVDALAHGGRGVARLEGYVLFVAGAIPGDRVSAVVTKRKRHYGEARALEVLEPSPDRIAPVADHPGAPWQVLAYERQLEIKQEQVDDALRRIGKLDGFELEPIVAAVEQWRYRNKVEFSFGTDEAGTLNCGFHPPGRWDLVAPMDDCLLVSERANAARRQVLDWARAEGLSAHDRRSHEGLLRNLVVREGRRTGELQVRLVTAFGDLDADSLISAVDCDGLFWTRTEDLAETTTGGETDLLAGDATMAEELSGLTFAISPNAFFQTNTEMAERLYGVAREYAALTGFERVYDLFCGIGTIGLSLAPRAGEVWGVEIVEAAVADAIASARANQVTNASFFAGDVRTSMRELVERAGRPDVVVVDPPRSGLSQKIVRRIVEAGPKRVVYVSCNPTTLAPNAAQLTEAGYALRRVRPVDMFPQTPHIECVAVLDRTA</sequence>
<dbReference type="CDD" id="cd02440">
    <property type="entry name" value="AdoMet_MTases"/>
    <property type="match status" value="1"/>
</dbReference>
<dbReference type="FunFam" id="3.40.50.150:FF:000009">
    <property type="entry name" value="23S rRNA (Uracil(1939)-C(5))-methyltransferase RlmD"/>
    <property type="match status" value="1"/>
</dbReference>
<dbReference type="PROSITE" id="PS01231">
    <property type="entry name" value="TRMA_2"/>
    <property type="match status" value="1"/>
</dbReference>
<keyword evidence="1 4" id="KW-0489">Methyltransferase</keyword>
<evidence type="ECO:0000256" key="3">
    <source>
        <dbReference type="ARBA" id="ARBA00022691"/>
    </source>
</evidence>
<keyword evidence="2 4" id="KW-0808">Transferase</keyword>
<feature type="active site" description="Nucleophile" evidence="4">
    <location>
        <position position="407"/>
    </location>
</feature>
<dbReference type="InterPro" id="IPR012340">
    <property type="entry name" value="NA-bd_OB-fold"/>
</dbReference>
<dbReference type="EMBL" id="CP087164">
    <property type="protein sequence ID" value="UGS33948.1"/>
    <property type="molecule type" value="Genomic_DNA"/>
</dbReference>
<dbReference type="InterPro" id="IPR029063">
    <property type="entry name" value="SAM-dependent_MTases_sf"/>
</dbReference>
<evidence type="ECO:0000259" key="6">
    <source>
        <dbReference type="PROSITE" id="PS50926"/>
    </source>
</evidence>
<evidence type="ECO:0000256" key="2">
    <source>
        <dbReference type="ARBA" id="ARBA00022679"/>
    </source>
</evidence>
<dbReference type="SUPFAM" id="SSF50249">
    <property type="entry name" value="Nucleic acid-binding proteins"/>
    <property type="match status" value="1"/>
</dbReference>
<dbReference type="InterPro" id="IPR002792">
    <property type="entry name" value="TRAM_dom"/>
</dbReference>
<name>A0A9E6XSL8_9ACTN</name>
<feature type="binding site" evidence="4">
    <location>
        <position position="332"/>
    </location>
    <ligand>
        <name>S-adenosyl-L-methionine</name>
        <dbReference type="ChEBI" id="CHEBI:59789"/>
    </ligand>
</feature>
<feature type="active site" evidence="5">
    <location>
        <position position="407"/>
    </location>
</feature>
<evidence type="ECO:0000256" key="4">
    <source>
        <dbReference type="PROSITE-ProRule" id="PRU01024"/>
    </source>
</evidence>
<dbReference type="GO" id="GO:0006396">
    <property type="term" value="P:RNA processing"/>
    <property type="evidence" value="ECO:0007669"/>
    <property type="project" value="InterPro"/>
</dbReference>
<feature type="binding site" evidence="4">
    <location>
        <position position="380"/>
    </location>
    <ligand>
        <name>S-adenosyl-L-methionine</name>
        <dbReference type="ChEBI" id="CHEBI:59789"/>
    </ligand>
</feature>
<dbReference type="PROSITE" id="PS01230">
    <property type="entry name" value="TRMA_1"/>
    <property type="match status" value="1"/>
</dbReference>
<gene>
    <name evidence="7" type="primary">rlmCD</name>
    <name evidence="7" type="ORF">DSM104329_00315</name>
</gene>
<evidence type="ECO:0000256" key="1">
    <source>
        <dbReference type="ARBA" id="ARBA00022603"/>
    </source>
</evidence>
<dbReference type="AlphaFoldDB" id="A0A9E6XSL8"/>
<dbReference type="Gene3D" id="2.40.50.1070">
    <property type="match status" value="1"/>
</dbReference>
<keyword evidence="3 4" id="KW-0949">S-adenosyl-L-methionine</keyword>
<evidence type="ECO:0000313" key="7">
    <source>
        <dbReference type="EMBL" id="UGS33948.1"/>
    </source>
</evidence>
<accession>A0A9E6XSL8</accession>
<feature type="binding site" evidence="4">
    <location>
        <position position="311"/>
    </location>
    <ligand>
        <name>S-adenosyl-L-methionine</name>
        <dbReference type="ChEBI" id="CHEBI:59789"/>
    </ligand>
</feature>
<dbReference type="GO" id="GO:0008757">
    <property type="term" value="F:S-adenosylmethionine-dependent methyltransferase activity"/>
    <property type="evidence" value="ECO:0007669"/>
    <property type="project" value="UniProtKB-ARBA"/>
</dbReference>
<dbReference type="InterPro" id="IPR030391">
    <property type="entry name" value="MeTrfase_TrmA_CS"/>
</dbReference>
<dbReference type="Pfam" id="PF05958">
    <property type="entry name" value="tRNA_U5-meth_tr"/>
    <property type="match status" value="1"/>
</dbReference>
<dbReference type="Gene3D" id="3.40.50.150">
    <property type="entry name" value="Vaccinia Virus protein VP39"/>
    <property type="match status" value="1"/>
</dbReference>
<dbReference type="GO" id="GO:0008173">
    <property type="term" value="F:RNA methyltransferase activity"/>
    <property type="evidence" value="ECO:0007669"/>
    <property type="project" value="InterPro"/>
</dbReference>
<dbReference type="InterPro" id="IPR030390">
    <property type="entry name" value="MeTrfase_TrmA_AS"/>
</dbReference>
<dbReference type="InterPro" id="IPR010280">
    <property type="entry name" value="U5_MeTrfase_fam"/>
</dbReference>
<dbReference type="PROSITE" id="PS51687">
    <property type="entry name" value="SAM_MT_RNA_M5U"/>
    <property type="match status" value="1"/>
</dbReference>
<organism evidence="7 8">
    <name type="scientific">Capillimicrobium parvum</name>
    <dbReference type="NCBI Taxonomy" id="2884022"/>
    <lineage>
        <taxon>Bacteria</taxon>
        <taxon>Bacillati</taxon>
        <taxon>Actinomycetota</taxon>
        <taxon>Thermoleophilia</taxon>
        <taxon>Solirubrobacterales</taxon>
        <taxon>Capillimicrobiaceae</taxon>
        <taxon>Capillimicrobium</taxon>
    </lineage>
</organism>
<dbReference type="NCBIfam" id="TIGR00479">
    <property type="entry name" value="rumA"/>
    <property type="match status" value="1"/>
</dbReference>
<evidence type="ECO:0000256" key="5">
    <source>
        <dbReference type="PROSITE-ProRule" id="PRU10015"/>
    </source>
</evidence>
<feature type="binding site" evidence="4">
    <location>
        <position position="282"/>
    </location>
    <ligand>
        <name>S-adenosyl-L-methionine</name>
        <dbReference type="ChEBI" id="CHEBI:59789"/>
    </ligand>
</feature>
<dbReference type="KEGG" id="sbae:DSM104329_00315"/>
<dbReference type="SUPFAM" id="SSF53335">
    <property type="entry name" value="S-adenosyl-L-methionine-dependent methyltransferases"/>
    <property type="match status" value="1"/>
</dbReference>
<dbReference type="RefSeq" id="WP_259313636.1">
    <property type="nucleotide sequence ID" value="NZ_CP087164.1"/>
</dbReference>
<protein>
    <submittedName>
        <fullName evidence="7">23S rRNA (Uracil-C(5))-methyltransferase RlmCD</fullName>
        <ecNumber evidence="7">2.1.1.189</ecNumber>
    </submittedName>
</protein>
<keyword evidence="8" id="KW-1185">Reference proteome</keyword>
<reference evidence="7" key="1">
    <citation type="journal article" date="2022" name="Int. J. Syst. Evol. Microbiol.">
        <title>Pseudomonas aegrilactucae sp. nov. and Pseudomonas morbosilactucae sp. nov., pathogens causing bacterial rot of lettuce in Japan.</title>
        <authorList>
            <person name="Sawada H."/>
            <person name="Fujikawa T."/>
            <person name="Satou M."/>
        </authorList>
    </citation>
    <scope>NUCLEOTIDE SEQUENCE</scope>
    <source>
        <strain evidence="7">0166_1</strain>
    </source>
</reference>
<dbReference type="PANTHER" id="PTHR11061:SF30">
    <property type="entry name" value="TRNA (URACIL(54)-C(5))-METHYLTRANSFERASE"/>
    <property type="match status" value="1"/>
</dbReference>
<evidence type="ECO:0000313" key="8">
    <source>
        <dbReference type="Proteomes" id="UP001162834"/>
    </source>
</evidence>
<dbReference type="Pfam" id="PF01938">
    <property type="entry name" value="TRAM"/>
    <property type="match status" value="1"/>
</dbReference>
<dbReference type="PROSITE" id="PS50926">
    <property type="entry name" value="TRAM"/>
    <property type="match status" value="1"/>
</dbReference>
<dbReference type="GO" id="GO:0001510">
    <property type="term" value="P:RNA methylation"/>
    <property type="evidence" value="ECO:0007669"/>
    <property type="project" value="UniProtKB-ARBA"/>
</dbReference>
<comment type="similarity">
    <text evidence="4">Belongs to the class I-like SAM-binding methyltransferase superfamily. RNA M5U methyltransferase family.</text>
</comment>
<dbReference type="Gene3D" id="2.40.50.140">
    <property type="entry name" value="Nucleic acid-binding proteins"/>
    <property type="match status" value="1"/>
</dbReference>
<dbReference type="EC" id="2.1.1.189" evidence="7"/>